<dbReference type="AlphaFoldDB" id="A0A455RGE9"/>
<evidence type="ECO:0000256" key="1">
    <source>
        <dbReference type="ARBA" id="ARBA00004007"/>
    </source>
</evidence>
<name>A0A455RGE9_9EUKA</name>
<organism evidence="8">
    <name type="scientific">Marophrys sp. SRT127</name>
    <dbReference type="NCBI Taxonomy" id="2488311"/>
    <lineage>
        <taxon>Eukaryota</taxon>
        <taxon>Haptista</taxon>
        <taxon>Centroplasthelida</taxon>
        <taxon>Panacanthocystida</taxon>
        <taxon>Acanthocystida</taxon>
        <taxon>Marophrys</taxon>
    </lineage>
</organism>
<reference evidence="8" key="1">
    <citation type="journal article" date="2019" name="Sci. Rep.">
        <title>Horizontally-acquired genetic elements in the mitochondrial genome of a centrohelid Marophrys sp. SRT127.</title>
        <authorList>
            <person name="Nishimura Y."/>
            <person name="Shiratori T."/>
            <person name="Ishida K."/>
            <person name="Hashimoto T."/>
            <person name="Ohkuma M."/>
            <person name="Inagaki Y."/>
        </authorList>
    </citation>
    <scope>NUCLEOTIDE SEQUENCE</scope>
    <source>
        <strain evidence="8">SRT127</strain>
    </source>
</reference>
<comment type="function">
    <text evidence="1">Exerts its effect at some terminal stage of cytochrome c oxidase synthesis, probably by being involved in the insertion of the copper B into subunit I.</text>
</comment>
<evidence type="ECO:0000256" key="4">
    <source>
        <dbReference type="ARBA" id="ARBA00022989"/>
    </source>
</evidence>
<dbReference type="PANTHER" id="PTHR21320">
    <property type="entry name" value="CYTOCHROME C OXIDASE ASSEMBLY PROTEIN COX11-RELATED"/>
    <property type="match status" value="1"/>
</dbReference>
<evidence type="ECO:0000256" key="6">
    <source>
        <dbReference type="SAM" id="MobiDB-lite"/>
    </source>
</evidence>
<comment type="subcellular location">
    <subcellularLocation>
        <location evidence="2">Mitochondrion inner membrane</location>
        <topology evidence="2">Single-pass membrane protein</topology>
        <orientation evidence="2">Intermembrane side</orientation>
    </subcellularLocation>
</comment>
<dbReference type="FunFam" id="2.60.370.10:FF:000001">
    <property type="entry name" value="COX11 cytochrome c oxidase assembly homolog"/>
    <property type="match status" value="1"/>
</dbReference>
<evidence type="ECO:0000256" key="7">
    <source>
        <dbReference type="SAM" id="Phobius"/>
    </source>
</evidence>
<feature type="transmembrane region" description="Helical" evidence="7">
    <location>
        <begin position="66"/>
        <end position="87"/>
    </location>
</feature>
<protein>
    <submittedName>
        <fullName evidence="8">Heme biosynthesis protein</fullName>
    </submittedName>
</protein>
<gene>
    <name evidence="8" type="primary">cox11</name>
</gene>
<keyword evidence="5 7" id="KW-0472">Membrane</keyword>
<dbReference type="GO" id="GO:0005507">
    <property type="term" value="F:copper ion binding"/>
    <property type="evidence" value="ECO:0007669"/>
    <property type="project" value="InterPro"/>
</dbReference>
<evidence type="ECO:0000313" key="8">
    <source>
        <dbReference type="EMBL" id="BBH42952.1"/>
    </source>
</evidence>
<dbReference type="InterPro" id="IPR007533">
    <property type="entry name" value="Cyt_c_oxidase_assmbl_CtaG"/>
</dbReference>
<dbReference type="InterPro" id="IPR023471">
    <property type="entry name" value="CtaG/Cox11_dom_sf"/>
</dbReference>
<accession>A0A455RGE9</accession>
<dbReference type="SUPFAM" id="SSF110111">
    <property type="entry name" value="Ctag/Cox11"/>
    <property type="match status" value="1"/>
</dbReference>
<keyword evidence="3 7" id="KW-0812">Transmembrane</keyword>
<keyword evidence="4 7" id="KW-1133">Transmembrane helix</keyword>
<evidence type="ECO:0000256" key="3">
    <source>
        <dbReference type="ARBA" id="ARBA00022692"/>
    </source>
</evidence>
<geneLocation type="mitochondrion" evidence="8"/>
<proteinExistence type="predicted"/>
<dbReference type="EMBL" id="AP019310">
    <property type="protein sequence ID" value="BBH42952.1"/>
    <property type="molecule type" value="Genomic_DNA"/>
</dbReference>
<feature type="compositionally biased region" description="Low complexity" evidence="6">
    <location>
        <begin position="40"/>
        <end position="49"/>
    </location>
</feature>
<evidence type="ECO:0000256" key="2">
    <source>
        <dbReference type="ARBA" id="ARBA00004243"/>
    </source>
</evidence>
<keyword evidence="8" id="KW-0496">Mitochondrion</keyword>
<dbReference type="PANTHER" id="PTHR21320:SF3">
    <property type="entry name" value="CYTOCHROME C OXIDASE ASSEMBLY PROTEIN COX11, MITOCHONDRIAL-RELATED"/>
    <property type="match status" value="1"/>
</dbReference>
<evidence type="ECO:0000256" key="5">
    <source>
        <dbReference type="ARBA" id="ARBA00023136"/>
    </source>
</evidence>
<dbReference type="Gene3D" id="2.60.370.10">
    <property type="entry name" value="Ctag/Cox11"/>
    <property type="match status" value="1"/>
</dbReference>
<sequence>MFSWIHVKSRRFFVSDAPSASPPARVTRYTSQNVAEAERSSPSAATPTPYSGRPTSATSVMATPTALNLISIVILILGLSYALVPLYQLYCQAYGSGGTVWTPPWKLVPPTSSPPPYPASEAVGKDSGDAEVRANRVEVQTKSPPPITIHFNADSVSLNARDPLVSGEPHVPIRDTSTEAGTLALLNKTSTSSEAGTDLFFRPNIDKIHVYPGDSALSFYTIHNKTNMPISGISVYNIIPQKAGIYFNKIQCFCFEEQRLKPNESVEMPILFYIDSDFEKDPKMEDVNSIILSYTFYQCAPGSGAQAALLSEQDGQSVRVSP</sequence>
<dbReference type="Pfam" id="PF04442">
    <property type="entry name" value="CtaG_Cox11"/>
    <property type="match status" value="1"/>
</dbReference>
<dbReference type="GO" id="GO:0005743">
    <property type="term" value="C:mitochondrial inner membrane"/>
    <property type="evidence" value="ECO:0007669"/>
    <property type="project" value="UniProtKB-SubCell"/>
</dbReference>
<feature type="region of interest" description="Disordered" evidence="6">
    <location>
        <begin position="16"/>
        <end position="56"/>
    </location>
</feature>